<accession>A0A151B368</accession>
<evidence type="ECO:0000256" key="1">
    <source>
        <dbReference type="SAM" id="Phobius"/>
    </source>
</evidence>
<name>A0A151B368_9CLOT</name>
<reference evidence="2 3" key="1">
    <citation type="submission" date="2016-02" db="EMBL/GenBank/DDBJ databases">
        <title>Genome sequence of Clostridium tepidiprofundi DSM 19306.</title>
        <authorList>
            <person name="Poehlein A."/>
            <person name="Daniel R."/>
        </authorList>
    </citation>
    <scope>NUCLEOTIDE SEQUENCE [LARGE SCALE GENOMIC DNA]</scope>
    <source>
        <strain evidence="2 3">DSM 19306</strain>
    </source>
</reference>
<evidence type="ECO:0000313" key="3">
    <source>
        <dbReference type="Proteomes" id="UP000075531"/>
    </source>
</evidence>
<keyword evidence="1" id="KW-1133">Transmembrane helix</keyword>
<keyword evidence="3" id="KW-1185">Reference proteome</keyword>
<sequence>MNKNKGCLIDIILYILIIMAIYAVIIAIFGKVEHEFHLG</sequence>
<keyword evidence="1" id="KW-0472">Membrane</keyword>
<dbReference type="STRING" id="1121338.CLTEP_16880"/>
<proteinExistence type="predicted"/>
<dbReference type="Proteomes" id="UP000075531">
    <property type="component" value="Unassembled WGS sequence"/>
</dbReference>
<dbReference type="EMBL" id="LTBA01000018">
    <property type="protein sequence ID" value="KYH34364.1"/>
    <property type="molecule type" value="Genomic_DNA"/>
</dbReference>
<protein>
    <submittedName>
        <fullName evidence="2">Uncharacterized protein</fullName>
    </submittedName>
</protein>
<dbReference type="AlphaFoldDB" id="A0A151B368"/>
<feature type="transmembrane region" description="Helical" evidence="1">
    <location>
        <begin position="7"/>
        <end position="29"/>
    </location>
</feature>
<comment type="caution">
    <text evidence="2">The sequence shown here is derived from an EMBL/GenBank/DDBJ whole genome shotgun (WGS) entry which is preliminary data.</text>
</comment>
<gene>
    <name evidence="2" type="ORF">CLTEP_16880</name>
</gene>
<dbReference type="PATRIC" id="fig|1121338.3.peg.1736"/>
<keyword evidence="1" id="KW-0812">Transmembrane</keyword>
<organism evidence="2 3">
    <name type="scientific">Clostridium tepidiprofundi DSM 19306</name>
    <dbReference type="NCBI Taxonomy" id="1121338"/>
    <lineage>
        <taxon>Bacteria</taxon>
        <taxon>Bacillati</taxon>
        <taxon>Bacillota</taxon>
        <taxon>Clostridia</taxon>
        <taxon>Eubacteriales</taxon>
        <taxon>Clostridiaceae</taxon>
        <taxon>Clostridium</taxon>
    </lineage>
</organism>
<evidence type="ECO:0000313" key="2">
    <source>
        <dbReference type="EMBL" id="KYH34364.1"/>
    </source>
</evidence>